<gene>
    <name evidence="2" type="ORF">HF521_003521</name>
</gene>
<evidence type="ECO:0000256" key="1">
    <source>
        <dbReference type="SAM" id="MobiDB-lite"/>
    </source>
</evidence>
<feature type="non-terminal residue" evidence="2">
    <location>
        <position position="1"/>
    </location>
</feature>
<keyword evidence="3" id="KW-1185">Reference proteome</keyword>
<proteinExistence type="predicted"/>
<feature type="region of interest" description="Disordered" evidence="1">
    <location>
        <begin position="67"/>
        <end position="98"/>
    </location>
</feature>
<organism evidence="2 3">
    <name type="scientific">Silurus meridionalis</name>
    <name type="common">Southern catfish</name>
    <name type="synonym">Silurus soldatovi meridionalis</name>
    <dbReference type="NCBI Taxonomy" id="175797"/>
    <lineage>
        <taxon>Eukaryota</taxon>
        <taxon>Metazoa</taxon>
        <taxon>Chordata</taxon>
        <taxon>Craniata</taxon>
        <taxon>Vertebrata</taxon>
        <taxon>Euteleostomi</taxon>
        <taxon>Actinopterygii</taxon>
        <taxon>Neopterygii</taxon>
        <taxon>Teleostei</taxon>
        <taxon>Ostariophysi</taxon>
        <taxon>Siluriformes</taxon>
        <taxon>Siluridae</taxon>
        <taxon>Silurus</taxon>
    </lineage>
</organism>
<dbReference type="EMBL" id="JABFDY010000013">
    <property type="protein sequence ID" value="KAF7698779.1"/>
    <property type="molecule type" value="Genomic_DNA"/>
</dbReference>
<name>A0A8T0B3T4_SILME</name>
<accession>A0A8T0B3T4</accession>
<dbReference type="AlphaFoldDB" id="A0A8T0B3T4"/>
<protein>
    <submittedName>
        <fullName evidence="2">Uncharacterized protein</fullName>
    </submittedName>
</protein>
<dbReference type="Proteomes" id="UP000606274">
    <property type="component" value="Unassembled WGS sequence"/>
</dbReference>
<evidence type="ECO:0000313" key="2">
    <source>
        <dbReference type="EMBL" id="KAF7698779.1"/>
    </source>
</evidence>
<comment type="caution">
    <text evidence="2">The sequence shown here is derived from an EMBL/GenBank/DDBJ whole genome shotgun (WGS) entry which is preliminary data.</text>
</comment>
<evidence type="ECO:0000313" key="3">
    <source>
        <dbReference type="Proteomes" id="UP000606274"/>
    </source>
</evidence>
<feature type="compositionally biased region" description="Gly residues" evidence="1">
    <location>
        <begin position="75"/>
        <end position="86"/>
    </location>
</feature>
<reference evidence="2" key="1">
    <citation type="submission" date="2020-08" db="EMBL/GenBank/DDBJ databases">
        <title>Chromosome-level assembly of Southern catfish (Silurus meridionalis) provides insights into visual adaptation to the nocturnal and benthic lifestyles.</title>
        <authorList>
            <person name="Zhang Y."/>
            <person name="Wang D."/>
            <person name="Peng Z."/>
        </authorList>
    </citation>
    <scope>NUCLEOTIDE SEQUENCE</scope>
    <source>
        <strain evidence="2">SWU-2019-XX</strain>
        <tissue evidence="2">Muscle</tissue>
    </source>
</reference>
<sequence length="110" mass="12197">PSDHEEWTRVILRRITTKLSFQLSKKLAANYIFTITMSGPEEDLKVFCQAFKQIYEEVMKIKQEGEAAGYEAGRGSEGGAGRGAGGAAAALKKPDKDDDQLNETFRELQL</sequence>